<sequence length="199" mass="20958">MTTTPAPAPYPSDPAPRHRGRLVALIAGGAVLVLLFAALAQGCQSLAGGPVMSETEFREHLRHTQEAGANAVRLLGIDPDSVVDHKDMSDASCKDDLGMDGDGVSRDQPSVAWTPDFANDAAYTAAVGTLRKEWSAQGLTVQDIPAPAPGRPGAGMPGVRTTDDRGIELSLRPGWYDGEPTLTADGGCVRHEGYLVDWE</sequence>
<evidence type="ECO:0000313" key="3">
    <source>
        <dbReference type="Proteomes" id="UP000582643"/>
    </source>
</evidence>
<evidence type="ECO:0000313" key="2">
    <source>
        <dbReference type="EMBL" id="MBB4983986.1"/>
    </source>
</evidence>
<evidence type="ECO:0000256" key="1">
    <source>
        <dbReference type="SAM" id="Phobius"/>
    </source>
</evidence>
<dbReference type="EMBL" id="JACHJY010000007">
    <property type="protein sequence ID" value="MBB4983986.1"/>
    <property type="molecule type" value="Genomic_DNA"/>
</dbReference>
<gene>
    <name evidence="2" type="ORF">GGE06_004932</name>
</gene>
<feature type="transmembrane region" description="Helical" evidence="1">
    <location>
        <begin position="22"/>
        <end position="40"/>
    </location>
</feature>
<reference evidence="2 3" key="1">
    <citation type="submission" date="2020-08" db="EMBL/GenBank/DDBJ databases">
        <title>Genomic Encyclopedia of Type Strains, Phase III (KMG-III): the genomes of soil and plant-associated and newly described type strains.</title>
        <authorList>
            <person name="Whitman W."/>
        </authorList>
    </citation>
    <scope>NUCLEOTIDE SEQUENCE [LARGE SCALE GENOMIC DNA]</scope>
    <source>
        <strain evidence="2 3">SFB5A</strain>
    </source>
</reference>
<keyword evidence="1" id="KW-0472">Membrane</keyword>
<proteinExistence type="predicted"/>
<keyword evidence="1" id="KW-1133">Transmembrane helix</keyword>
<accession>A0A7W7XDZ9</accession>
<protein>
    <submittedName>
        <fullName evidence="2">Uncharacterized protein</fullName>
    </submittedName>
</protein>
<dbReference type="AlphaFoldDB" id="A0A7W7XDZ9"/>
<dbReference type="Proteomes" id="UP000582643">
    <property type="component" value="Unassembled WGS sequence"/>
</dbReference>
<comment type="caution">
    <text evidence="2">The sequence shown here is derived from an EMBL/GenBank/DDBJ whole genome shotgun (WGS) entry which is preliminary data.</text>
</comment>
<organism evidence="2 3">
    <name type="scientific">Streptomyces nymphaeiformis</name>
    <dbReference type="NCBI Taxonomy" id="2663842"/>
    <lineage>
        <taxon>Bacteria</taxon>
        <taxon>Bacillati</taxon>
        <taxon>Actinomycetota</taxon>
        <taxon>Actinomycetes</taxon>
        <taxon>Kitasatosporales</taxon>
        <taxon>Streptomycetaceae</taxon>
        <taxon>Streptomyces</taxon>
    </lineage>
</organism>
<name>A0A7W7XDZ9_9ACTN</name>
<dbReference type="RefSeq" id="WP_184931709.1">
    <property type="nucleotide sequence ID" value="NZ_JACHJY010000007.1"/>
</dbReference>
<keyword evidence="1" id="KW-0812">Transmembrane</keyword>
<keyword evidence="3" id="KW-1185">Reference proteome</keyword>